<name>A0A9N9DTV3_9GLOM</name>
<organism evidence="2 3">
    <name type="scientific">Cetraspora pellucida</name>
    <dbReference type="NCBI Taxonomy" id="1433469"/>
    <lineage>
        <taxon>Eukaryota</taxon>
        <taxon>Fungi</taxon>
        <taxon>Fungi incertae sedis</taxon>
        <taxon>Mucoromycota</taxon>
        <taxon>Glomeromycotina</taxon>
        <taxon>Glomeromycetes</taxon>
        <taxon>Diversisporales</taxon>
        <taxon>Gigasporaceae</taxon>
        <taxon>Cetraspora</taxon>
    </lineage>
</organism>
<protein>
    <submittedName>
        <fullName evidence="2">17820_t:CDS:1</fullName>
    </submittedName>
</protein>
<feature type="non-terminal residue" evidence="2">
    <location>
        <position position="190"/>
    </location>
</feature>
<dbReference type="EMBL" id="CAJVQA010006871">
    <property type="protein sequence ID" value="CAG8647819.1"/>
    <property type="molecule type" value="Genomic_DNA"/>
</dbReference>
<accession>A0A9N9DTV3</accession>
<reference evidence="2" key="1">
    <citation type="submission" date="2021-06" db="EMBL/GenBank/DDBJ databases">
        <authorList>
            <person name="Kallberg Y."/>
            <person name="Tangrot J."/>
            <person name="Rosling A."/>
        </authorList>
    </citation>
    <scope>NUCLEOTIDE SEQUENCE</scope>
    <source>
        <strain evidence="2">FL966</strain>
    </source>
</reference>
<comment type="caution">
    <text evidence="2">The sequence shown here is derived from an EMBL/GenBank/DDBJ whole genome shotgun (WGS) entry which is preliminary data.</text>
</comment>
<dbReference type="Proteomes" id="UP000789759">
    <property type="component" value="Unassembled WGS sequence"/>
</dbReference>
<evidence type="ECO:0000313" key="3">
    <source>
        <dbReference type="Proteomes" id="UP000789759"/>
    </source>
</evidence>
<evidence type="ECO:0000313" key="2">
    <source>
        <dbReference type="EMBL" id="CAG8647819.1"/>
    </source>
</evidence>
<feature type="region of interest" description="Disordered" evidence="1">
    <location>
        <begin position="65"/>
        <end position="98"/>
    </location>
</feature>
<proteinExistence type="predicted"/>
<evidence type="ECO:0000256" key="1">
    <source>
        <dbReference type="SAM" id="MobiDB-lite"/>
    </source>
</evidence>
<feature type="compositionally biased region" description="Basic residues" evidence="1">
    <location>
        <begin position="79"/>
        <end position="88"/>
    </location>
</feature>
<dbReference type="AlphaFoldDB" id="A0A9N9DTV3"/>
<gene>
    <name evidence="2" type="ORF">CPELLU_LOCUS9182</name>
</gene>
<feature type="compositionally biased region" description="Polar residues" evidence="1">
    <location>
        <begin position="65"/>
        <end position="76"/>
    </location>
</feature>
<sequence>NFIRLTEYVKSFVEEASRKIQNAEMCEEEFQEFKLLAEFYREIANEVRRKKPHWLKEEIKMEQETLTSGKQCQPNTPERKKRTRHLAKGRAQTPNNTRSYVKEEKNRLVNKKTNVSKWYLKLAQSDYSPGQRYDKAMCTIRNKKTEHIEVEKGERIRVGRNEKLAWEWYSKSIEDGRQIPLENLDQACED</sequence>
<keyword evidence="3" id="KW-1185">Reference proteome</keyword>